<evidence type="ECO:0000256" key="1">
    <source>
        <dbReference type="SAM" id="MobiDB-lite"/>
    </source>
</evidence>
<accession>A0A8X6JH29</accession>
<feature type="region of interest" description="Disordered" evidence="1">
    <location>
        <begin position="134"/>
        <end position="153"/>
    </location>
</feature>
<dbReference type="AlphaFoldDB" id="A0A8X6JH29"/>
<evidence type="ECO:0000313" key="3">
    <source>
        <dbReference type="Proteomes" id="UP000886998"/>
    </source>
</evidence>
<keyword evidence="3" id="KW-1185">Reference proteome</keyword>
<reference evidence="2" key="1">
    <citation type="submission" date="2020-08" db="EMBL/GenBank/DDBJ databases">
        <title>Multicomponent nature underlies the extraordinary mechanical properties of spider dragline silk.</title>
        <authorList>
            <person name="Kono N."/>
            <person name="Nakamura H."/>
            <person name="Mori M."/>
            <person name="Yoshida Y."/>
            <person name="Ohtoshi R."/>
            <person name="Malay A.D."/>
            <person name="Moran D.A.P."/>
            <person name="Tomita M."/>
            <person name="Numata K."/>
            <person name="Arakawa K."/>
        </authorList>
    </citation>
    <scope>NUCLEOTIDE SEQUENCE</scope>
</reference>
<sequence length="153" mass="17778">MQATTSRRAARWWVCSSPFSVEALHFRSGRFLRTRTMVTIKPTFKLAFIMKSVSLKVVVVVHAETRQRHPAADARRWVFVTLFRRGTTLYPGRFCTRNDVNDKKLLFKLAFIKEKCFPLNKWRVFVHAENRATTSPPRLRGGGCSSPFFRRGN</sequence>
<proteinExistence type="predicted"/>
<dbReference type="EMBL" id="BMAV01024069">
    <property type="protein sequence ID" value="GFS29859.1"/>
    <property type="molecule type" value="Genomic_DNA"/>
</dbReference>
<gene>
    <name evidence="2" type="ORF">TNIN_34881</name>
</gene>
<dbReference type="Proteomes" id="UP000886998">
    <property type="component" value="Unassembled WGS sequence"/>
</dbReference>
<name>A0A8X6JH29_9ARAC</name>
<organism evidence="2 3">
    <name type="scientific">Trichonephila inaurata madagascariensis</name>
    <dbReference type="NCBI Taxonomy" id="2747483"/>
    <lineage>
        <taxon>Eukaryota</taxon>
        <taxon>Metazoa</taxon>
        <taxon>Ecdysozoa</taxon>
        <taxon>Arthropoda</taxon>
        <taxon>Chelicerata</taxon>
        <taxon>Arachnida</taxon>
        <taxon>Araneae</taxon>
        <taxon>Araneomorphae</taxon>
        <taxon>Entelegynae</taxon>
        <taxon>Araneoidea</taxon>
        <taxon>Nephilidae</taxon>
        <taxon>Trichonephila</taxon>
        <taxon>Trichonephila inaurata</taxon>
    </lineage>
</organism>
<evidence type="ECO:0000313" key="2">
    <source>
        <dbReference type="EMBL" id="GFS29859.1"/>
    </source>
</evidence>
<comment type="caution">
    <text evidence="2">The sequence shown here is derived from an EMBL/GenBank/DDBJ whole genome shotgun (WGS) entry which is preliminary data.</text>
</comment>
<protein>
    <submittedName>
        <fullName evidence="2">Uncharacterized protein</fullName>
    </submittedName>
</protein>